<name>M0EKU9_9EURY</name>
<dbReference type="EMBL" id="AOJL01000037">
    <property type="protein sequence ID" value="ELZ47014.1"/>
    <property type="molecule type" value="Genomic_DNA"/>
</dbReference>
<dbReference type="PATRIC" id="fig|1227466.3.peg.2041"/>
<protein>
    <submittedName>
        <fullName evidence="1">Uncharacterized protein</fullName>
    </submittedName>
</protein>
<evidence type="ECO:0000313" key="2">
    <source>
        <dbReference type="Proteomes" id="UP000011509"/>
    </source>
</evidence>
<reference evidence="1 2" key="1">
    <citation type="journal article" date="2014" name="PLoS Genet.">
        <title>Phylogenetically driven sequencing of extremely halophilic archaea reveals strategies for static and dynamic osmo-response.</title>
        <authorList>
            <person name="Becker E.A."/>
            <person name="Seitzer P.M."/>
            <person name="Tritt A."/>
            <person name="Larsen D."/>
            <person name="Krusor M."/>
            <person name="Yao A.I."/>
            <person name="Wu D."/>
            <person name="Madern D."/>
            <person name="Eisen J.A."/>
            <person name="Darling A.E."/>
            <person name="Facciotti M.T."/>
        </authorList>
    </citation>
    <scope>NUCLEOTIDE SEQUENCE [LARGE SCALE GENOMIC DNA]</scope>
    <source>
        <strain evidence="1 2">DSM 10284</strain>
    </source>
</reference>
<comment type="caution">
    <text evidence="1">The sequence shown here is derived from an EMBL/GenBank/DDBJ whole genome shotgun (WGS) entry which is preliminary data.</text>
</comment>
<gene>
    <name evidence="1" type="ORF">C464_10174</name>
</gene>
<organism evidence="1 2">
    <name type="scientific">Halorubrum coriense DSM 10284</name>
    <dbReference type="NCBI Taxonomy" id="1227466"/>
    <lineage>
        <taxon>Archaea</taxon>
        <taxon>Methanobacteriati</taxon>
        <taxon>Methanobacteriota</taxon>
        <taxon>Stenosarchaea group</taxon>
        <taxon>Halobacteria</taxon>
        <taxon>Halobacteriales</taxon>
        <taxon>Haloferacaceae</taxon>
        <taxon>Halorubrum</taxon>
    </lineage>
</organism>
<sequence>MFQTLRDRKTGAELTRDRVRLMTPVGPYDRDLDGKEGFA</sequence>
<keyword evidence="2" id="KW-1185">Reference proteome</keyword>
<evidence type="ECO:0000313" key="1">
    <source>
        <dbReference type="EMBL" id="ELZ47014.1"/>
    </source>
</evidence>
<accession>M0EKU9</accession>
<proteinExistence type="predicted"/>
<dbReference type="Proteomes" id="UP000011509">
    <property type="component" value="Unassembled WGS sequence"/>
</dbReference>
<dbReference type="AlphaFoldDB" id="M0EKU9"/>